<dbReference type="GO" id="GO:0016791">
    <property type="term" value="F:phosphatase activity"/>
    <property type="evidence" value="ECO:0007669"/>
    <property type="project" value="TreeGrafter"/>
</dbReference>
<dbReference type="PANTHER" id="PTHR10000">
    <property type="entry name" value="PHOSPHOSERINE PHOSPHATASE"/>
    <property type="match status" value="1"/>
</dbReference>
<dbReference type="STRING" id="999630.TUZN_0321"/>
<protein>
    <submittedName>
        <fullName evidence="1">Phosphoserine phosphatase</fullName>
    </submittedName>
</protein>
<evidence type="ECO:0000313" key="1">
    <source>
        <dbReference type="EMBL" id="AEA11819.1"/>
    </source>
</evidence>
<name>F2L2F4_THEU7</name>
<proteinExistence type="predicted"/>
<dbReference type="GeneID" id="10359868"/>
<dbReference type="GO" id="GO:0005829">
    <property type="term" value="C:cytosol"/>
    <property type="evidence" value="ECO:0007669"/>
    <property type="project" value="TreeGrafter"/>
</dbReference>
<dbReference type="InterPro" id="IPR036412">
    <property type="entry name" value="HAD-like_sf"/>
</dbReference>
<dbReference type="HOGENOM" id="CLU_036368_4_5_2"/>
<reference key="2">
    <citation type="submission" date="2011-03" db="EMBL/GenBank/DDBJ databases">
        <title>Complete genome sequence of the thermoacidophilic crenarchaeon Thermoproteus uzoniensis 768-20.</title>
        <authorList>
            <person name="Mardanov A.V."/>
            <person name="Gumerov V.M."/>
            <person name="Beletsky A.V."/>
            <person name="Prokofeva M.I."/>
            <person name="Bonch-Osmolovskaya E.A."/>
            <person name="Ravin N.V."/>
            <person name="Skryabin K.G."/>
        </authorList>
    </citation>
    <scope>NUCLEOTIDE SEQUENCE</scope>
    <source>
        <strain>768-20</strain>
    </source>
</reference>
<reference evidence="1 2" key="1">
    <citation type="journal article" date="2011" name="J. Bacteriol.">
        <title>Complete genome sequence of the thermoacidophilic crenarchaeon Thermoproteus uzoniensis 768-20.</title>
        <authorList>
            <person name="Mardanov A.V."/>
            <person name="Gumerov V.M."/>
            <person name="Beletsky A.V."/>
            <person name="Prokofeva M.I."/>
            <person name="Bonch-Osmolovskaya E.A."/>
            <person name="Ravin N.V."/>
            <person name="Skryabin K.G."/>
        </authorList>
    </citation>
    <scope>NUCLEOTIDE SEQUENCE [LARGE SCALE GENOMIC DNA]</scope>
    <source>
        <strain evidence="1 2">768-20</strain>
    </source>
</reference>
<accession>F2L2F4</accession>
<gene>
    <name evidence="1" type="ordered locus">TUZN_0321</name>
</gene>
<keyword evidence="2" id="KW-1185">Reference proteome</keyword>
<organism evidence="1 2">
    <name type="scientific">Thermoproteus uzoniensis (strain 768-20)</name>
    <dbReference type="NCBI Taxonomy" id="999630"/>
    <lineage>
        <taxon>Archaea</taxon>
        <taxon>Thermoproteota</taxon>
        <taxon>Thermoprotei</taxon>
        <taxon>Thermoproteales</taxon>
        <taxon>Thermoproteaceae</taxon>
        <taxon>Thermoproteus</taxon>
    </lineage>
</organism>
<dbReference type="RefSeq" id="WP_013679155.1">
    <property type="nucleotide sequence ID" value="NC_015315.1"/>
</dbReference>
<dbReference type="Pfam" id="PF08282">
    <property type="entry name" value="Hydrolase_3"/>
    <property type="match status" value="1"/>
</dbReference>
<dbReference type="OrthoDB" id="10041at2157"/>
<evidence type="ECO:0000313" key="2">
    <source>
        <dbReference type="Proteomes" id="UP000008138"/>
    </source>
</evidence>
<dbReference type="InterPro" id="IPR023214">
    <property type="entry name" value="HAD_sf"/>
</dbReference>
<dbReference type="SUPFAM" id="SSF56784">
    <property type="entry name" value="HAD-like"/>
    <property type="match status" value="1"/>
</dbReference>
<dbReference type="eggNOG" id="arCOG01158">
    <property type="taxonomic scope" value="Archaea"/>
</dbReference>
<dbReference type="Proteomes" id="UP000008138">
    <property type="component" value="Chromosome"/>
</dbReference>
<sequence length="207" mass="22729">MRYRAIVLDVDGVLTNFRSAWKRVHDILGIDADMNRALYERGYIDYVDWAVADVALWRGVPRYIVEALFKPREGFDQLCDVLRRGPAVAVAVSAGVGYTRRLAHCFAEFYVNDIIYEGDLVAGIAVGVTNTNKAEVAAKALSKYGVSLDEAVAVGDSETDLPLLEAAGFSIAFNPTSRRVEEAADVVIRSQKLYVLAKYLSSLLSSS</sequence>
<dbReference type="Gene3D" id="3.40.50.1000">
    <property type="entry name" value="HAD superfamily/HAD-like"/>
    <property type="match status" value="1"/>
</dbReference>
<dbReference type="KEGG" id="tuz:TUZN_0321"/>
<dbReference type="AlphaFoldDB" id="F2L2F4"/>
<dbReference type="EMBL" id="CP002590">
    <property type="protein sequence ID" value="AEA11819.1"/>
    <property type="molecule type" value="Genomic_DNA"/>
</dbReference>
<dbReference type="GO" id="GO:0000287">
    <property type="term" value="F:magnesium ion binding"/>
    <property type="evidence" value="ECO:0007669"/>
    <property type="project" value="TreeGrafter"/>
</dbReference>
<dbReference type="PANTHER" id="PTHR10000:SF8">
    <property type="entry name" value="HAD SUPERFAMILY HYDROLASE-LIKE, TYPE 3"/>
    <property type="match status" value="1"/>
</dbReference>